<protein>
    <submittedName>
        <fullName evidence="3">CHAD domain-containing protein</fullName>
    </submittedName>
</protein>
<comment type="caution">
    <text evidence="3">The sequence shown here is derived from an EMBL/GenBank/DDBJ whole genome shotgun (WGS) entry which is preliminary data.</text>
</comment>
<gene>
    <name evidence="3" type="ORF">NRP21_27660</name>
</gene>
<dbReference type="InterPro" id="IPR007899">
    <property type="entry name" value="CHAD_dom"/>
</dbReference>
<keyword evidence="4" id="KW-1185">Reference proteome</keyword>
<organism evidence="3 4">
    <name type="scientific">Roseomonas populi</name>
    <dbReference type="NCBI Taxonomy" id="3121582"/>
    <lineage>
        <taxon>Bacteria</taxon>
        <taxon>Pseudomonadati</taxon>
        <taxon>Pseudomonadota</taxon>
        <taxon>Alphaproteobacteria</taxon>
        <taxon>Acetobacterales</taxon>
        <taxon>Roseomonadaceae</taxon>
        <taxon>Roseomonas</taxon>
    </lineage>
</organism>
<dbReference type="Pfam" id="PF05235">
    <property type="entry name" value="CHAD"/>
    <property type="match status" value="1"/>
</dbReference>
<dbReference type="SMART" id="SM01118">
    <property type="entry name" value="CYTH"/>
    <property type="match status" value="1"/>
</dbReference>
<reference evidence="3 4" key="1">
    <citation type="submission" date="2022-06" db="EMBL/GenBank/DDBJ databases">
        <title>Roseomonas CN29.</title>
        <authorList>
            <person name="Cheng Y."/>
            <person name="He X."/>
        </authorList>
    </citation>
    <scope>NUCLEOTIDE SEQUENCE [LARGE SCALE GENOMIC DNA]</scope>
    <source>
        <strain evidence="3 4">CN29</strain>
    </source>
</reference>
<dbReference type="PROSITE" id="PS51708">
    <property type="entry name" value="CHAD"/>
    <property type="match status" value="1"/>
</dbReference>
<feature type="domain" description="CYTH" evidence="1">
    <location>
        <begin position="13"/>
        <end position="209"/>
    </location>
</feature>
<dbReference type="InterPro" id="IPR038186">
    <property type="entry name" value="CHAD_dom_sf"/>
</dbReference>
<dbReference type="PROSITE" id="PS51707">
    <property type="entry name" value="CYTH"/>
    <property type="match status" value="1"/>
</dbReference>
<evidence type="ECO:0000259" key="2">
    <source>
        <dbReference type="PROSITE" id="PS51708"/>
    </source>
</evidence>
<evidence type="ECO:0000259" key="1">
    <source>
        <dbReference type="PROSITE" id="PS51707"/>
    </source>
</evidence>
<dbReference type="SMART" id="SM00880">
    <property type="entry name" value="CHAD"/>
    <property type="match status" value="1"/>
</dbReference>
<name>A0ABT1XCK7_9PROT</name>
<dbReference type="Gene3D" id="2.40.320.10">
    <property type="entry name" value="Hypothetical Protein Pfu-838710-001"/>
    <property type="match status" value="1"/>
</dbReference>
<dbReference type="InterPro" id="IPR023577">
    <property type="entry name" value="CYTH_domain"/>
</dbReference>
<evidence type="ECO:0000313" key="4">
    <source>
        <dbReference type="Proteomes" id="UP001524642"/>
    </source>
</evidence>
<dbReference type="EMBL" id="JANJOU010000043">
    <property type="protein sequence ID" value="MCR0985835.1"/>
    <property type="molecule type" value="Genomic_DNA"/>
</dbReference>
<proteinExistence type="predicted"/>
<dbReference type="Gene3D" id="1.40.20.10">
    <property type="entry name" value="CHAD domain"/>
    <property type="match status" value="1"/>
</dbReference>
<evidence type="ECO:0000313" key="3">
    <source>
        <dbReference type="EMBL" id="MCR0985835.1"/>
    </source>
</evidence>
<dbReference type="SUPFAM" id="SSF55154">
    <property type="entry name" value="CYTH-like phosphatases"/>
    <property type="match status" value="1"/>
</dbReference>
<dbReference type="InterPro" id="IPR033469">
    <property type="entry name" value="CYTH-like_dom_sf"/>
</dbReference>
<dbReference type="Proteomes" id="UP001524642">
    <property type="component" value="Unassembled WGS sequence"/>
</dbReference>
<accession>A0ABT1XCK7</accession>
<sequence length="514" mass="56707">MTAQTGPRPTELPTELEVKFQLPPGTDATIASHPALASAEPALSEQEETTTYFDTPDRAFLRSGASLRVRRIGRRRVQTLKLRDGLGPFSRGEWEWSVPADRPELAHLASTPLAGLAGSTEGVSAVFTAQVRRSEWLLRTDGAVIAVTLDLGAIRTGEAEEPICELELELKEGEALRLLRLAQALQRSMPLLLGAESKSDRGWRLLTGEPRPVEKAQDPVLPEGTSAAEAFRRLTGATLATLVANQPAATSGMVEGVHAMRVAIRRLRALLALFRPHLAEEPEERFTAELRALGQVLGEARDWDVFCTQTLVQTLDDGVDETLIVPLREAALERRMEAHERLRAELRTPRLTGLILGLVTWAEDPAALSGEADGGALAEPLVDLAPELERRLARQVRRRGRRIRHRSVEELHDLRKALKKLRYAVEFLAPLHKPGQLKSFLRRCKRMQEQLGSLNDAVVTVSLAEQLGADKDAVAPAVEALRSWAERQHERSDAHRRKAWRCFKDAGLPAIGAA</sequence>
<dbReference type="PANTHER" id="PTHR39339">
    <property type="entry name" value="SLR1444 PROTEIN"/>
    <property type="match status" value="1"/>
</dbReference>
<dbReference type="PANTHER" id="PTHR39339:SF1">
    <property type="entry name" value="CHAD DOMAIN-CONTAINING PROTEIN"/>
    <property type="match status" value="1"/>
</dbReference>
<dbReference type="RefSeq" id="WP_257719480.1">
    <property type="nucleotide sequence ID" value="NZ_JANJOU010000043.1"/>
</dbReference>
<dbReference type="Pfam" id="PF01928">
    <property type="entry name" value="CYTH"/>
    <property type="match status" value="1"/>
</dbReference>
<feature type="domain" description="CHAD" evidence="2">
    <location>
        <begin position="224"/>
        <end position="508"/>
    </location>
</feature>